<dbReference type="Pfam" id="PF07835">
    <property type="entry name" value="COX4_pro_2"/>
    <property type="match status" value="1"/>
</dbReference>
<dbReference type="InterPro" id="IPR012422">
    <property type="entry name" value="Cyt_c_oxidase_su4_bac-aa3"/>
</dbReference>
<gene>
    <name evidence="3" type="ORF">N177_3185</name>
</gene>
<protein>
    <recommendedName>
        <fullName evidence="2">Cytochrome c oxidase subunit IV bacterial aa3 type domain-containing protein</fullName>
    </recommendedName>
</protein>
<keyword evidence="1" id="KW-0472">Membrane</keyword>
<dbReference type="EMBL" id="AWXZ01000039">
    <property type="protein sequence ID" value="ESR23117.1"/>
    <property type="molecule type" value="Genomic_DNA"/>
</dbReference>
<keyword evidence="1" id="KW-1133">Transmembrane helix</keyword>
<dbReference type="AlphaFoldDB" id="V4QTM9"/>
<reference evidence="3 4" key="1">
    <citation type="journal article" date="2014" name="Genome Announc.">
        <title>Draft Genome Sequence of Lutibaculum baratangense Strain AMV1T, Isolated from a Mud Volcano in Andamans, India.</title>
        <authorList>
            <person name="Singh A."/>
            <person name="Sreenivas A."/>
            <person name="Sathyanarayana Reddy G."/>
            <person name="Pinnaka A.K."/>
            <person name="Shivaji S."/>
        </authorList>
    </citation>
    <scope>NUCLEOTIDE SEQUENCE [LARGE SCALE GENOMIC DNA]</scope>
    <source>
        <strain evidence="3 4">AMV1</strain>
    </source>
</reference>
<dbReference type="OrthoDB" id="9812071at2"/>
<sequence>MADETRSHNDMTDHVNTYDTFIWLTKWSTIIVVVILILMAFFLL</sequence>
<name>V4QTM9_9HYPH</name>
<proteinExistence type="predicted"/>
<organism evidence="3 4">
    <name type="scientific">Lutibaculum baratangense AMV1</name>
    <dbReference type="NCBI Taxonomy" id="631454"/>
    <lineage>
        <taxon>Bacteria</taxon>
        <taxon>Pseudomonadati</taxon>
        <taxon>Pseudomonadota</taxon>
        <taxon>Alphaproteobacteria</taxon>
        <taxon>Hyphomicrobiales</taxon>
        <taxon>Tepidamorphaceae</taxon>
        <taxon>Lutibaculum</taxon>
    </lineage>
</organism>
<keyword evidence="1" id="KW-0812">Transmembrane</keyword>
<accession>V4QTM9</accession>
<comment type="caution">
    <text evidence="3">The sequence shown here is derived from an EMBL/GenBank/DDBJ whole genome shotgun (WGS) entry which is preliminary data.</text>
</comment>
<dbReference type="STRING" id="631454.N177_3185"/>
<keyword evidence="4" id="KW-1185">Reference proteome</keyword>
<evidence type="ECO:0000313" key="3">
    <source>
        <dbReference type="EMBL" id="ESR23117.1"/>
    </source>
</evidence>
<evidence type="ECO:0000313" key="4">
    <source>
        <dbReference type="Proteomes" id="UP000017819"/>
    </source>
</evidence>
<dbReference type="Proteomes" id="UP000017819">
    <property type="component" value="Unassembled WGS sequence"/>
</dbReference>
<dbReference type="RefSeq" id="WP_023433304.1">
    <property type="nucleotide sequence ID" value="NZ_AWXZ01000039.1"/>
</dbReference>
<dbReference type="SUPFAM" id="SSF81469">
    <property type="entry name" value="Bacterial aa3 type cytochrome c oxidase subunit IV"/>
    <property type="match status" value="1"/>
</dbReference>
<dbReference type="InterPro" id="IPR036596">
    <property type="entry name" value="Cyt-C_aa3_sf"/>
</dbReference>
<feature type="transmembrane region" description="Helical" evidence="1">
    <location>
        <begin position="20"/>
        <end position="43"/>
    </location>
</feature>
<evidence type="ECO:0000256" key="1">
    <source>
        <dbReference type="SAM" id="Phobius"/>
    </source>
</evidence>
<feature type="domain" description="Cytochrome c oxidase subunit IV bacterial aa3 type" evidence="2">
    <location>
        <begin position="8"/>
        <end position="43"/>
    </location>
</feature>
<evidence type="ECO:0000259" key="2">
    <source>
        <dbReference type="Pfam" id="PF07835"/>
    </source>
</evidence>
<dbReference type="Gene3D" id="1.20.5.160">
    <property type="entry name" value="Bacterial aa3 type cytochrome c oxidase subunit IV"/>
    <property type="match status" value="1"/>
</dbReference>